<dbReference type="InterPro" id="IPR047676">
    <property type="entry name" value="FxLYD_dom"/>
</dbReference>
<name>A0ABT5V9E6_9BACI</name>
<evidence type="ECO:0000313" key="3">
    <source>
        <dbReference type="EMBL" id="MDE5412087.1"/>
    </source>
</evidence>
<dbReference type="Proteomes" id="UP001148125">
    <property type="component" value="Unassembled WGS sequence"/>
</dbReference>
<feature type="transmembrane region" description="Helical" evidence="2">
    <location>
        <begin position="32"/>
        <end position="55"/>
    </location>
</feature>
<keyword evidence="2" id="KW-1133">Transmembrane helix</keyword>
<proteinExistence type="predicted"/>
<gene>
    <name evidence="3" type="ORF">N7Z68_01640</name>
</gene>
<keyword evidence="4" id="KW-1185">Reference proteome</keyword>
<keyword evidence="1" id="KW-0175">Coiled coil</keyword>
<dbReference type="EMBL" id="JAOTPO010000001">
    <property type="protein sequence ID" value="MDE5412087.1"/>
    <property type="molecule type" value="Genomic_DNA"/>
</dbReference>
<organism evidence="3 4">
    <name type="scientific">Alkalihalobacterium chitinilyticum</name>
    <dbReference type="NCBI Taxonomy" id="2980103"/>
    <lineage>
        <taxon>Bacteria</taxon>
        <taxon>Bacillati</taxon>
        <taxon>Bacillota</taxon>
        <taxon>Bacilli</taxon>
        <taxon>Bacillales</taxon>
        <taxon>Bacillaceae</taxon>
        <taxon>Alkalihalobacterium</taxon>
    </lineage>
</organism>
<dbReference type="NCBIfam" id="NF038353">
    <property type="entry name" value="FxLYD_dom"/>
    <property type="match status" value="1"/>
</dbReference>
<feature type="coiled-coil region" evidence="1">
    <location>
        <begin position="157"/>
        <end position="186"/>
    </location>
</feature>
<comment type="caution">
    <text evidence="3">The sequence shown here is derived from an EMBL/GenBank/DDBJ whole genome shotgun (WGS) entry which is preliminary data.</text>
</comment>
<reference evidence="3" key="1">
    <citation type="submission" date="2024-05" db="EMBL/GenBank/DDBJ databases">
        <title>Alkalihalobacillus sp. strain MEB203 novel alkaliphilic bacterium from Lonar Lake, India.</title>
        <authorList>
            <person name="Joshi A."/>
            <person name="Thite S."/>
            <person name="Mengade P."/>
        </authorList>
    </citation>
    <scope>NUCLEOTIDE SEQUENCE</scope>
    <source>
        <strain evidence="3">MEB 203</strain>
    </source>
</reference>
<sequence>MENLDEVSATTEEDFFSTTLPPKKQYSKRKTLTLWLLPVVSILFVTIGLVSYYYYEASINNQIASLNRQIESNFSAGEYEKAEKKITEALELRDLTMFQQYRDVVKLALHYEEKLHEIEDLIQLNQVIQASHHIKKLKEHMHETNYLALLQPIQVRLENTEINLTVAEAKMELNELETVAELAQKLSSLSSFNGEEAEKIKQQILNKIVQLSYEKAEIHLQKHEFSKALYALESGLQYAINDEKLLSFIDRVKDEKLAFEKAEQNRLEAAMVAAAKEDLKNRTEAVDITSINIELDEFGDVSLFGDVINNGTTTIYSIDIHYSIFDEDEELVSESVTSVYPYELAPGETGRFSHSFYGVFEELSVSVESITWQID</sequence>
<accession>A0ABT5V9E6</accession>
<keyword evidence="2" id="KW-0812">Transmembrane</keyword>
<evidence type="ECO:0000256" key="1">
    <source>
        <dbReference type="SAM" id="Coils"/>
    </source>
</evidence>
<evidence type="ECO:0000313" key="4">
    <source>
        <dbReference type="Proteomes" id="UP001148125"/>
    </source>
</evidence>
<protein>
    <submittedName>
        <fullName evidence="3">FxLYD domain-containing protein</fullName>
    </submittedName>
</protein>
<keyword evidence="2" id="KW-0472">Membrane</keyword>
<dbReference type="RefSeq" id="WP_275116708.1">
    <property type="nucleotide sequence ID" value="NZ_JAOTPO010000001.1"/>
</dbReference>
<evidence type="ECO:0000256" key="2">
    <source>
        <dbReference type="SAM" id="Phobius"/>
    </source>
</evidence>